<evidence type="ECO:0000313" key="7">
    <source>
        <dbReference type="EMBL" id="PSR80191.1"/>
    </source>
</evidence>
<proteinExistence type="inferred from homology"/>
<feature type="modified residue" description="N6-(pyridoxal phosphate)lysine" evidence="5">
    <location>
        <position position="327"/>
    </location>
</feature>
<dbReference type="Gene3D" id="3.90.1150.10">
    <property type="entry name" value="Aspartate Aminotransferase, domain 1"/>
    <property type="match status" value="1"/>
</dbReference>
<dbReference type="InterPro" id="IPR015422">
    <property type="entry name" value="PyrdxlP-dep_Trfase_small"/>
</dbReference>
<evidence type="ECO:0000256" key="5">
    <source>
        <dbReference type="PIRSR" id="PIRSR602129-50"/>
    </source>
</evidence>
<dbReference type="STRING" id="2025994.A0A2T2ZZT2"/>
<dbReference type="InterPro" id="IPR010977">
    <property type="entry name" value="Aromatic_deC"/>
</dbReference>
<evidence type="ECO:0000256" key="4">
    <source>
        <dbReference type="ARBA" id="ARBA00023239"/>
    </source>
</evidence>
<protein>
    <submittedName>
        <fullName evidence="7">Pyridoxal-dependent decarboxylase</fullName>
    </submittedName>
</protein>
<dbReference type="GO" id="GO:0016831">
    <property type="term" value="F:carboxy-lyase activity"/>
    <property type="evidence" value="ECO:0007669"/>
    <property type="project" value="TreeGrafter"/>
</dbReference>
<gene>
    <name evidence="7" type="ORF">BD289DRAFT_374412</name>
</gene>
<dbReference type="SUPFAM" id="SSF53383">
    <property type="entry name" value="PLP-dependent transferases"/>
    <property type="match status" value="1"/>
</dbReference>
<comment type="cofactor">
    <cofactor evidence="1 5 6">
        <name>pyridoxal 5'-phosphate</name>
        <dbReference type="ChEBI" id="CHEBI:597326"/>
    </cofactor>
</comment>
<keyword evidence="3 5" id="KW-0663">Pyridoxal phosphate</keyword>
<organism evidence="7 8">
    <name type="scientific">Coniella lustricola</name>
    <dbReference type="NCBI Taxonomy" id="2025994"/>
    <lineage>
        <taxon>Eukaryota</taxon>
        <taxon>Fungi</taxon>
        <taxon>Dikarya</taxon>
        <taxon>Ascomycota</taxon>
        <taxon>Pezizomycotina</taxon>
        <taxon>Sordariomycetes</taxon>
        <taxon>Sordariomycetidae</taxon>
        <taxon>Diaporthales</taxon>
        <taxon>Schizoparmaceae</taxon>
        <taxon>Coniella</taxon>
    </lineage>
</organism>
<reference evidence="7 8" key="1">
    <citation type="journal article" date="2018" name="Mycol. Prog.">
        <title>Coniella lustricola, a new species from submerged detritus.</title>
        <authorList>
            <person name="Raudabaugh D.B."/>
            <person name="Iturriaga T."/>
            <person name="Carver A."/>
            <person name="Mondo S."/>
            <person name="Pangilinan J."/>
            <person name="Lipzen A."/>
            <person name="He G."/>
            <person name="Amirebrahimi M."/>
            <person name="Grigoriev I.V."/>
            <person name="Miller A.N."/>
        </authorList>
    </citation>
    <scope>NUCLEOTIDE SEQUENCE [LARGE SCALE GENOMIC DNA]</scope>
    <source>
        <strain evidence="7 8">B22-T-1</strain>
    </source>
</reference>
<comment type="similarity">
    <text evidence="2 6">Belongs to the group II decarboxylase family.</text>
</comment>
<dbReference type="InterPro" id="IPR015421">
    <property type="entry name" value="PyrdxlP-dep_Trfase_major"/>
</dbReference>
<dbReference type="Pfam" id="PF00282">
    <property type="entry name" value="Pyridoxal_deC"/>
    <property type="match status" value="1"/>
</dbReference>
<dbReference type="GO" id="GO:0030170">
    <property type="term" value="F:pyridoxal phosphate binding"/>
    <property type="evidence" value="ECO:0007669"/>
    <property type="project" value="InterPro"/>
</dbReference>
<name>A0A2T2ZZT2_9PEZI</name>
<sequence>MSASDDDFLRTSYDQLRHTIDTISQNDLVLPAAHLYDHATTAIQDLPTATQGIGREATLHHLLRDIVPALNGQNLSGRYYGFVTGSTLPVAEAADNIVTSLDQNVAVHLPGQSVSTAVEDITLQALLRLLRLDATSTAEKILWPGRIVTTGATASNVLGLACGREAIIRWRHPRALGPSELGLLTACREAGVQGIQILTSMGHSSLSKAASVVGLGSGSVQELSLSEAEPWRLDLDAVEREVQKDGVASIIVVSAGEVNTGRFATNGEDDLRRLRELADRYKAWIHIDGAFGLLARILPQNDECYAHQVTAVQGIELADSITGDAHKLFNVPYDAGFFFCRHLAIQTSVFQNPNAAYLTAPTCAIQSPLNIGLENSRRFRALPIYAVLRSEGEEGLRAMLCRMVEMARRVAGFIQAHAHYQLLPSGANSSSSSANKEDMQTELDHTWVVVIFRDSRSEYNTVLTERINKTRRMYVSGTSWAGQKATRIAVSSWRVNVEEDLAVVTEVLESLAQTAPVE</sequence>
<dbReference type="InterPro" id="IPR015424">
    <property type="entry name" value="PyrdxlP-dep_Trfase"/>
</dbReference>
<dbReference type="PANTHER" id="PTHR11999">
    <property type="entry name" value="GROUP II PYRIDOXAL-5-PHOSPHATE DECARBOXYLASE"/>
    <property type="match status" value="1"/>
</dbReference>
<evidence type="ECO:0000256" key="6">
    <source>
        <dbReference type="RuleBase" id="RU000382"/>
    </source>
</evidence>
<evidence type="ECO:0000256" key="1">
    <source>
        <dbReference type="ARBA" id="ARBA00001933"/>
    </source>
</evidence>
<dbReference type="AlphaFoldDB" id="A0A2T2ZZT2"/>
<evidence type="ECO:0000313" key="8">
    <source>
        <dbReference type="Proteomes" id="UP000241462"/>
    </source>
</evidence>
<dbReference type="OrthoDB" id="2161780at2759"/>
<evidence type="ECO:0000256" key="2">
    <source>
        <dbReference type="ARBA" id="ARBA00009533"/>
    </source>
</evidence>
<keyword evidence="4 6" id="KW-0456">Lyase</keyword>
<accession>A0A2T2ZZT2</accession>
<dbReference type="InParanoid" id="A0A2T2ZZT2"/>
<dbReference type="PANTHER" id="PTHR11999:SF165">
    <property type="entry name" value="DECARBOXYLASE, PUTATIVE (AFU_ORTHOLOGUE AFUA_2G04980)-RELATED"/>
    <property type="match status" value="1"/>
</dbReference>
<dbReference type="EMBL" id="KZ678538">
    <property type="protein sequence ID" value="PSR80191.1"/>
    <property type="molecule type" value="Genomic_DNA"/>
</dbReference>
<dbReference type="InterPro" id="IPR002129">
    <property type="entry name" value="PyrdxlP-dep_de-COase"/>
</dbReference>
<dbReference type="GO" id="GO:0005737">
    <property type="term" value="C:cytoplasm"/>
    <property type="evidence" value="ECO:0007669"/>
    <property type="project" value="TreeGrafter"/>
</dbReference>
<dbReference type="Gene3D" id="3.40.640.10">
    <property type="entry name" value="Type I PLP-dependent aspartate aminotransferase-like (Major domain)"/>
    <property type="match status" value="1"/>
</dbReference>
<dbReference type="GO" id="GO:0019752">
    <property type="term" value="P:carboxylic acid metabolic process"/>
    <property type="evidence" value="ECO:0007669"/>
    <property type="project" value="InterPro"/>
</dbReference>
<dbReference type="Proteomes" id="UP000241462">
    <property type="component" value="Unassembled WGS sequence"/>
</dbReference>
<evidence type="ECO:0000256" key="3">
    <source>
        <dbReference type="ARBA" id="ARBA00022898"/>
    </source>
</evidence>
<keyword evidence="8" id="KW-1185">Reference proteome</keyword>